<evidence type="ECO:0000256" key="2">
    <source>
        <dbReference type="ARBA" id="ARBA00022741"/>
    </source>
</evidence>
<evidence type="ECO:0000256" key="6">
    <source>
        <dbReference type="ARBA" id="ARBA00022840"/>
    </source>
</evidence>
<dbReference type="Pfam" id="PF00270">
    <property type="entry name" value="DEAD"/>
    <property type="match status" value="1"/>
</dbReference>
<name>A0ABS7A5P9_9PROT</name>
<evidence type="ECO:0000313" key="13">
    <source>
        <dbReference type="Proteomes" id="UP001196565"/>
    </source>
</evidence>
<dbReference type="SUPFAM" id="SSF52540">
    <property type="entry name" value="P-loop containing nucleoside triphosphate hydrolases"/>
    <property type="match status" value="4"/>
</dbReference>
<keyword evidence="5" id="KW-0347">Helicase</keyword>
<keyword evidence="6 9" id="KW-0067">ATP-binding</keyword>
<feature type="domain" description="Helicase C-terminal" evidence="11">
    <location>
        <begin position="807"/>
        <end position="961"/>
    </location>
</feature>
<dbReference type="Gene3D" id="3.90.1150.50">
    <property type="entry name" value="Transcription-repair-coupling factor, D7 domain"/>
    <property type="match status" value="1"/>
</dbReference>
<sequence length="1162" mass="126967">MQPARLRRPAGGGTVSVLTVHGAPEGFDALLLCRRRAETDAPVVHVCRDDARMARMAEAIGFFAPEVELLRFPAWDCLPYDRVSPNPEIVAERVATLTRLLEAPKRPRILLTTVNALAQKVPPPATFAGATLHLEKGGRVQPEALTAFLEANGYHRTGTVMEHGEYAVRGGIVDLYPAGEPDPVRLDLFGDEIEDMRRFDTASQRSGKVVPELWLRPVGELFLDEESRARFRTAYRDLFGAAATEDPLYVSVSAGRKHPGMEHWAGLFHEYMATLLDYLPGASVSLDHQAEDVATARFEMVADHYEARRVPVRVADGEVPYRPAPPETLHLDRAGWRAMLANGPLLQFTPFSIADGAEGVEAGGRPGPLLTEARTAGENVFTAYGAMAAGQMKAKRRPLLAAWSKGSRERLANLLRENAIAAAPAEDWKAARALPDGVVGLVVMGLERGFVAEGICVTAEQDILGERIARPPRRRRRADQFIADATEIAEGDLVVHQDHGIGRYEGLTTIEVSGAPHDCLRLTYDGGDRLFVPVENIEILSRFGTETAGVALDKLGGVAWQNRKAKAKARVRDMADALIRTAALRRMKDGVLATPPEGVWDEFCARFPFAETEDQARAIADVMEDLSAGRPMDRLICGDVGFGKTEVALRAAFVVAMSGAQVAVVVPTTLLARQQARIFTTRFEGFPVKVAQLSRMVTAKDAAAVREGLKSGDINIVVGTHALLAKGVGFADLGLVIVDEEQHFGVKHKEALKSLKADVHVLTLTATPIPRTLQLALTGVREMSVIATPPVDRLAVRTFIMPWDGVVIREAIQRERFRGGQVFCVVPRIEDMAKVAERLAEIVPEARIVQAHGRLSPTELERVMTEFGDGKHDILLSTNIVESGLDMPAVNTLLIHRADMFGLAQLYQLRGRVGRGKLRGYAYLTWPQSHRLSAAAEKRLEVMQTLDNLGAGFTLASHDLDIRGAGNLLGEEQSGQIREVGIELYQQMLEEAVADIKAGQGRGEEDSERDWTPQINLGLPVLIPETYVTDLPVRLGLYRRIGGLATDGENDAMAAELVDRFGPLPPEVENLLQVVAIKRLCRDAGVEKLDAGPKGIVLSFRGNRFADPAGLIGWVTARKGEVKLRPDHKLALLREMDLPLRVKAARDLLAALARLVRRARAA</sequence>
<dbReference type="HAMAP" id="MF_00969">
    <property type="entry name" value="TRCF"/>
    <property type="match status" value="1"/>
</dbReference>
<dbReference type="InterPro" id="IPR036101">
    <property type="entry name" value="CarD-like/TRCF_RID_sf"/>
</dbReference>
<comment type="similarity">
    <text evidence="9">In the N-terminal section; belongs to the UvrB family.</text>
</comment>
<dbReference type="Pfam" id="PF02559">
    <property type="entry name" value="CarD_TRCF_RID"/>
    <property type="match status" value="1"/>
</dbReference>
<keyword evidence="8 9" id="KW-0234">DNA repair</keyword>
<dbReference type="Pfam" id="PF17757">
    <property type="entry name" value="UvrB_inter"/>
    <property type="match status" value="1"/>
</dbReference>
<dbReference type="Pfam" id="PF21132">
    <property type="entry name" value="MFD_D3"/>
    <property type="match status" value="1"/>
</dbReference>
<dbReference type="Gene3D" id="3.30.2060.10">
    <property type="entry name" value="Penicillin-binding protein 1b domain"/>
    <property type="match status" value="1"/>
</dbReference>
<keyword evidence="4 9" id="KW-0378">Hydrolase</keyword>
<gene>
    <name evidence="9 12" type="primary">mfd</name>
    <name evidence="12" type="ORF">KPL78_07245</name>
</gene>
<dbReference type="Pfam" id="PF00271">
    <property type="entry name" value="Helicase_C"/>
    <property type="match status" value="1"/>
</dbReference>
<dbReference type="Gene3D" id="3.40.50.11140">
    <property type="match status" value="1"/>
</dbReference>
<dbReference type="InterPro" id="IPR027417">
    <property type="entry name" value="P-loop_NTPase"/>
</dbReference>
<feature type="domain" description="Helicase ATP-binding" evidence="10">
    <location>
        <begin position="625"/>
        <end position="786"/>
    </location>
</feature>
<dbReference type="InterPro" id="IPR014001">
    <property type="entry name" value="Helicase_ATP-bd"/>
</dbReference>
<evidence type="ECO:0000313" key="12">
    <source>
        <dbReference type="EMBL" id="MBW6397632.1"/>
    </source>
</evidence>
<dbReference type="CDD" id="cd17991">
    <property type="entry name" value="DEXHc_TRCF"/>
    <property type="match status" value="1"/>
</dbReference>
<keyword evidence="13" id="KW-1185">Reference proteome</keyword>
<evidence type="ECO:0000256" key="1">
    <source>
        <dbReference type="ARBA" id="ARBA00022490"/>
    </source>
</evidence>
<dbReference type="PANTHER" id="PTHR47964">
    <property type="entry name" value="ATP-DEPENDENT DNA HELICASE HOMOLOG RECG, CHLOROPLASTIC"/>
    <property type="match status" value="1"/>
</dbReference>
<keyword evidence="3 9" id="KW-0227">DNA damage</keyword>
<organism evidence="12 13">
    <name type="scientific">Roseomonas alba</name>
    <dbReference type="NCBI Taxonomy" id="2846776"/>
    <lineage>
        <taxon>Bacteria</taxon>
        <taxon>Pseudomonadati</taxon>
        <taxon>Pseudomonadota</taxon>
        <taxon>Alphaproteobacteria</taxon>
        <taxon>Acetobacterales</taxon>
        <taxon>Roseomonadaceae</taxon>
        <taxon>Roseomonas</taxon>
    </lineage>
</organism>
<dbReference type="InterPro" id="IPR048635">
    <property type="entry name" value="MFD_D3"/>
</dbReference>
<dbReference type="SMART" id="SM00490">
    <property type="entry name" value="HELICc"/>
    <property type="match status" value="1"/>
</dbReference>
<dbReference type="EC" id="3.6.4.-" evidence="9"/>
<dbReference type="Gene3D" id="3.40.50.11180">
    <property type="match status" value="1"/>
</dbReference>
<dbReference type="InterPro" id="IPR041471">
    <property type="entry name" value="UvrB_inter"/>
</dbReference>
<dbReference type="SMART" id="SM01058">
    <property type="entry name" value="CarD_TRCF"/>
    <property type="match status" value="1"/>
</dbReference>
<dbReference type="InterPro" id="IPR003711">
    <property type="entry name" value="CarD-like/TRCF_RID"/>
</dbReference>
<comment type="similarity">
    <text evidence="9">In the C-terminal section; belongs to the helicase family. RecG subfamily.</text>
</comment>
<dbReference type="PROSITE" id="PS51192">
    <property type="entry name" value="HELICASE_ATP_BIND_1"/>
    <property type="match status" value="1"/>
</dbReference>
<dbReference type="InterPro" id="IPR047112">
    <property type="entry name" value="RecG/Mfd"/>
</dbReference>
<dbReference type="Pfam" id="PF03461">
    <property type="entry name" value="TRCF"/>
    <property type="match status" value="1"/>
</dbReference>
<evidence type="ECO:0000256" key="9">
    <source>
        <dbReference type="HAMAP-Rule" id="MF_00969"/>
    </source>
</evidence>
<comment type="function">
    <text evidence="9">Couples transcription and DNA repair by recognizing RNA polymerase (RNAP) stalled at DNA lesions. Mediates ATP-dependent release of RNAP and its truncated transcript from the DNA, and recruitment of nucleotide excision repair machinery to the damaged site.</text>
</comment>
<evidence type="ECO:0000256" key="4">
    <source>
        <dbReference type="ARBA" id="ARBA00022801"/>
    </source>
</evidence>
<dbReference type="Gene3D" id="2.40.10.170">
    <property type="match status" value="1"/>
</dbReference>
<dbReference type="InterPro" id="IPR001650">
    <property type="entry name" value="Helicase_C-like"/>
</dbReference>
<evidence type="ECO:0000259" key="10">
    <source>
        <dbReference type="PROSITE" id="PS51192"/>
    </source>
</evidence>
<dbReference type="InterPro" id="IPR004576">
    <property type="entry name" value="Mfd"/>
</dbReference>
<dbReference type="InterPro" id="IPR005118">
    <property type="entry name" value="TRCF_C"/>
</dbReference>
<keyword evidence="7 9" id="KW-0238">DNA-binding</keyword>
<evidence type="ECO:0000256" key="7">
    <source>
        <dbReference type="ARBA" id="ARBA00023125"/>
    </source>
</evidence>
<dbReference type="SUPFAM" id="SSF143517">
    <property type="entry name" value="TRCF domain-like"/>
    <property type="match status" value="1"/>
</dbReference>
<dbReference type="NCBIfam" id="TIGR00580">
    <property type="entry name" value="mfd"/>
    <property type="match status" value="1"/>
</dbReference>
<evidence type="ECO:0000256" key="3">
    <source>
        <dbReference type="ARBA" id="ARBA00022763"/>
    </source>
</evidence>
<comment type="subcellular location">
    <subcellularLocation>
        <location evidence="9">Cytoplasm</location>
    </subcellularLocation>
</comment>
<dbReference type="PROSITE" id="PS51194">
    <property type="entry name" value="HELICASE_CTER"/>
    <property type="match status" value="1"/>
</dbReference>
<protein>
    <recommendedName>
        <fullName evidence="9">Transcription-repair-coupling factor</fullName>
        <shortName evidence="9">TRCF</shortName>
        <ecNumber evidence="9">3.6.4.-</ecNumber>
    </recommendedName>
</protein>
<dbReference type="SMART" id="SM00487">
    <property type="entry name" value="DEXDc"/>
    <property type="match status" value="1"/>
</dbReference>
<keyword evidence="2 9" id="KW-0547">Nucleotide-binding</keyword>
<dbReference type="InterPro" id="IPR011545">
    <property type="entry name" value="DEAD/DEAH_box_helicase_dom"/>
</dbReference>
<keyword evidence="1 9" id="KW-0963">Cytoplasm</keyword>
<dbReference type="PANTHER" id="PTHR47964:SF1">
    <property type="entry name" value="ATP-DEPENDENT DNA HELICASE HOMOLOG RECG, CHLOROPLASTIC"/>
    <property type="match status" value="1"/>
</dbReference>
<reference evidence="12 13" key="1">
    <citation type="submission" date="2021-07" db="EMBL/GenBank/DDBJ databases">
        <authorList>
            <person name="So Y."/>
        </authorList>
    </citation>
    <scope>NUCLEOTIDE SEQUENCE [LARGE SCALE GENOMIC DNA]</scope>
    <source>
        <strain evidence="12 13">HJA6</strain>
    </source>
</reference>
<dbReference type="InterPro" id="IPR037235">
    <property type="entry name" value="TRCF-like_C_D7"/>
</dbReference>
<evidence type="ECO:0000259" key="11">
    <source>
        <dbReference type="PROSITE" id="PS51194"/>
    </source>
</evidence>
<accession>A0ABS7A5P9</accession>
<evidence type="ECO:0000256" key="5">
    <source>
        <dbReference type="ARBA" id="ARBA00022806"/>
    </source>
</evidence>
<dbReference type="EMBL" id="JAHYBZ010000002">
    <property type="protein sequence ID" value="MBW6397632.1"/>
    <property type="molecule type" value="Genomic_DNA"/>
</dbReference>
<dbReference type="Gene3D" id="3.40.50.300">
    <property type="entry name" value="P-loop containing nucleotide triphosphate hydrolases"/>
    <property type="match status" value="2"/>
</dbReference>
<dbReference type="Proteomes" id="UP001196565">
    <property type="component" value="Unassembled WGS sequence"/>
</dbReference>
<comment type="caution">
    <text evidence="12">The sequence shown here is derived from an EMBL/GenBank/DDBJ whole genome shotgun (WGS) entry which is preliminary data.</text>
</comment>
<dbReference type="RefSeq" id="WP_219762230.1">
    <property type="nucleotide sequence ID" value="NZ_JAHYBZ010000002.1"/>
</dbReference>
<evidence type="ECO:0000256" key="8">
    <source>
        <dbReference type="ARBA" id="ARBA00023204"/>
    </source>
</evidence>
<dbReference type="SUPFAM" id="SSF141259">
    <property type="entry name" value="CarD-like"/>
    <property type="match status" value="1"/>
</dbReference>
<dbReference type="SMART" id="SM00982">
    <property type="entry name" value="TRCF"/>
    <property type="match status" value="1"/>
</dbReference>
<proteinExistence type="inferred from homology"/>